<dbReference type="Pfam" id="PF13560">
    <property type="entry name" value="HTH_31"/>
    <property type="match status" value="1"/>
</dbReference>
<dbReference type="Proteomes" id="UP000614996">
    <property type="component" value="Unassembled WGS sequence"/>
</dbReference>
<dbReference type="Gene3D" id="1.10.260.40">
    <property type="entry name" value="lambda repressor-like DNA-binding domains"/>
    <property type="match status" value="1"/>
</dbReference>
<name>A0A8J4AIB7_9ACTN</name>
<evidence type="ECO:0000259" key="1">
    <source>
        <dbReference type="PROSITE" id="PS50943"/>
    </source>
</evidence>
<protein>
    <submittedName>
        <fullName evidence="2">Transcriptional regulator</fullName>
    </submittedName>
</protein>
<dbReference type="EMBL" id="BOPO01000111">
    <property type="protein sequence ID" value="GIL30065.1"/>
    <property type="molecule type" value="Genomic_DNA"/>
</dbReference>
<keyword evidence="3" id="KW-1185">Reference proteome</keyword>
<accession>A0A8J4AIB7</accession>
<reference evidence="3" key="1">
    <citation type="journal article" date="2021" name="Int. J. Syst. Evol. Microbiol.">
        <title>Actinocatenispora comari sp. nov., an endophytic actinomycete isolated from aerial parts of Comarum salesowianum.</title>
        <authorList>
            <person name="Oyunbileg N."/>
            <person name="Iizaka Y."/>
            <person name="Hamada M."/>
            <person name="Davaapurev B.O."/>
            <person name="Fukumoto A."/>
            <person name="Tsetseg B."/>
            <person name="Kato F."/>
            <person name="Tamura T."/>
            <person name="Batkhuu J."/>
            <person name="Anzai Y."/>
        </authorList>
    </citation>
    <scope>NUCLEOTIDE SEQUENCE [LARGE SCALE GENOMIC DNA]</scope>
    <source>
        <strain evidence="3">NUM-2625</strain>
    </source>
</reference>
<evidence type="ECO:0000313" key="3">
    <source>
        <dbReference type="Proteomes" id="UP000614996"/>
    </source>
</evidence>
<dbReference type="SUPFAM" id="SSF47413">
    <property type="entry name" value="lambda repressor-like DNA-binding domains"/>
    <property type="match status" value="1"/>
</dbReference>
<organism evidence="2 3">
    <name type="scientific">Actinocatenispora comari</name>
    <dbReference type="NCBI Taxonomy" id="2807577"/>
    <lineage>
        <taxon>Bacteria</taxon>
        <taxon>Bacillati</taxon>
        <taxon>Actinomycetota</taxon>
        <taxon>Actinomycetes</taxon>
        <taxon>Micromonosporales</taxon>
        <taxon>Micromonosporaceae</taxon>
        <taxon>Actinocatenispora</taxon>
    </lineage>
</organism>
<feature type="domain" description="HTH cro/C1-type" evidence="1">
    <location>
        <begin position="20"/>
        <end position="58"/>
    </location>
</feature>
<dbReference type="RefSeq" id="WP_207127708.1">
    <property type="nucleotide sequence ID" value="NZ_BOPO01000111.1"/>
</dbReference>
<dbReference type="InterPro" id="IPR001387">
    <property type="entry name" value="Cro/C1-type_HTH"/>
</dbReference>
<dbReference type="CDD" id="cd00093">
    <property type="entry name" value="HTH_XRE"/>
    <property type="match status" value="1"/>
</dbReference>
<dbReference type="InterPro" id="IPR010982">
    <property type="entry name" value="Lambda_DNA-bd_dom_sf"/>
</dbReference>
<dbReference type="PROSITE" id="PS50943">
    <property type="entry name" value="HTH_CROC1"/>
    <property type="match status" value="1"/>
</dbReference>
<proteinExistence type="predicted"/>
<comment type="caution">
    <text evidence="2">The sequence shown here is derived from an EMBL/GenBank/DDBJ whole genome shotgun (WGS) entry which is preliminary data.</text>
</comment>
<dbReference type="GO" id="GO:0003677">
    <property type="term" value="F:DNA binding"/>
    <property type="evidence" value="ECO:0007669"/>
    <property type="project" value="InterPro"/>
</dbReference>
<dbReference type="AlphaFoldDB" id="A0A8J4AIB7"/>
<gene>
    <name evidence="2" type="ORF">NUM_53190</name>
</gene>
<dbReference type="InterPro" id="IPR043917">
    <property type="entry name" value="DUF5753"/>
</dbReference>
<dbReference type="Pfam" id="PF19054">
    <property type="entry name" value="DUF5753"/>
    <property type="match status" value="1"/>
</dbReference>
<evidence type="ECO:0000313" key="2">
    <source>
        <dbReference type="EMBL" id="GIL30065.1"/>
    </source>
</evidence>
<dbReference type="SMART" id="SM00530">
    <property type="entry name" value="HTH_XRE"/>
    <property type="match status" value="1"/>
</dbReference>
<sequence length="286" mass="31971">MADPDETPPETLQEYFVVQLRRFRHDRGLSQAQLAERINFSPGLISMVETLQRAPTADFTAACDAALDTGGALTNLLPMIAREAYPKWFQSFVALEGEAKTIEGFEVQLVPGLLQTEEYARAVFQPDWPPRDPTELDERLKARLERQAILDRAEPPLIWTILDESVLHRQVGDDDVMAAQLDRLVVLAERPHIKLQVLRLSDAGRAPLDGSFVLMTLPNGERLAYVDGSGSGQILPSVEHVQRCARTIDVMRCEALSAADSIALIRHVRETRYAQPRKPLPAMAEE</sequence>